<feature type="compositionally biased region" description="Low complexity" evidence="1">
    <location>
        <begin position="6491"/>
        <end position="6596"/>
    </location>
</feature>
<reference evidence="3 4" key="3">
    <citation type="journal article" date="2015" name="BMC Genomics">
        <title>The completed genome sequence of the pathogenic ascomycete fungus Fusarium graminearum.</title>
        <authorList>
            <person name="King R."/>
            <person name="Urban M."/>
            <person name="Hammond-Kosack M.C."/>
            <person name="Hassani-Pak K."/>
            <person name="Hammond-Kosack K.E."/>
        </authorList>
    </citation>
    <scope>NUCLEOTIDE SEQUENCE [LARGE SCALE GENOMIC DNA]</scope>
    <source>
        <strain evidence="4">ATCC MYA-4620 / CBS 123657 / FGSC 9075 / NRRL 31084 / PH-1</strain>
    </source>
</reference>
<dbReference type="eggNOG" id="ENOG502QQXP">
    <property type="taxonomic scope" value="Eukaryota"/>
</dbReference>
<dbReference type="GO" id="GO:0098609">
    <property type="term" value="P:cell-cell adhesion"/>
    <property type="evidence" value="ECO:0007669"/>
    <property type="project" value="TreeGrafter"/>
</dbReference>
<feature type="region of interest" description="Disordered" evidence="1">
    <location>
        <begin position="1930"/>
        <end position="1954"/>
    </location>
</feature>
<feature type="signal peptide" evidence="2">
    <location>
        <begin position="1"/>
        <end position="18"/>
    </location>
</feature>
<feature type="region of interest" description="Disordered" evidence="1">
    <location>
        <begin position="4343"/>
        <end position="4363"/>
    </location>
</feature>
<feature type="compositionally biased region" description="Low complexity" evidence="1">
    <location>
        <begin position="6422"/>
        <end position="6447"/>
    </location>
</feature>
<dbReference type="GO" id="GO:0030445">
    <property type="term" value="C:yeast-form cell wall"/>
    <property type="evidence" value="ECO:0007669"/>
    <property type="project" value="TreeGrafter"/>
</dbReference>
<feature type="compositionally biased region" description="Polar residues" evidence="1">
    <location>
        <begin position="6077"/>
        <end position="6090"/>
    </location>
</feature>
<organism evidence="3 4">
    <name type="scientific">Gibberella zeae (strain ATCC MYA-4620 / CBS 123657 / FGSC 9075 / NRRL 31084 / PH-1)</name>
    <name type="common">Wheat head blight fungus</name>
    <name type="synonym">Fusarium graminearum</name>
    <dbReference type="NCBI Taxonomy" id="229533"/>
    <lineage>
        <taxon>Eukaryota</taxon>
        <taxon>Fungi</taxon>
        <taxon>Dikarya</taxon>
        <taxon>Ascomycota</taxon>
        <taxon>Pezizomycotina</taxon>
        <taxon>Sordariomycetes</taxon>
        <taxon>Hypocreomycetidae</taxon>
        <taxon>Hypocreales</taxon>
        <taxon>Nectriaceae</taxon>
        <taxon>Fusarium</taxon>
    </lineage>
</organism>
<dbReference type="InParanoid" id="A0A1C3YLM1"/>
<dbReference type="InterPro" id="IPR033504">
    <property type="entry name" value="ALS"/>
</dbReference>
<feature type="compositionally biased region" description="Polar residues" evidence="1">
    <location>
        <begin position="321"/>
        <end position="340"/>
    </location>
</feature>
<feature type="region of interest" description="Disordered" evidence="1">
    <location>
        <begin position="5006"/>
        <end position="5028"/>
    </location>
</feature>
<gene>
    <name evidence="3" type="ORF">FGRAMPH1_01T27087</name>
</gene>
<dbReference type="Proteomes" id="UP000070720">
    <property type="component" value="Chromosome 4"/>
</dbReference>
<dbReference type="VEuPathDB" id="FungiDB:FGRAMPH1_01G27087"/>
<feature type="compositionally biased region" description="Polar residues" evidence="1">
    <location>
        <begin position="6330"/>
        <end position="6339"/>
    </location>
</feature>
<dbReference type="EMBL" id="HG970335">
    <property type="protein sequence ID" value="SCB65442.1"/>
    <property type="molecule type" value="Genomic_DNA"/>
</dbReference>
<feature type="region of interest" description="Disordered" evidence="1">
    <location>
        <begin position="1493"/>
        <end position="1513"/>
    </location>
</feature>
<sequence length="7271" mass="736367">MWLSRGLLASTLILAVKAQDGIEDAAMRIATGFAETLIQHAVKTLSGDAGGAGDTGDAVNAGDQGNQGNQGQAFDATMIDAATVTHTVGGEAIIETYTRPGGQLFPVTLLPHPRITIAPTTDDPYERIIQAYTGGEDATTNQEITIAEPTGTKPGTVIVDVPGSAYSSFSSGQAGALTIPPSNEHPTATIISALPSGVGITGEATRTIPAAGGASATVVIQTPWEDVPPSTPGAGAGIGDGAGGAGGNVGGSTSNVLVIQTYTGTEYITQARVTTIVGSGGDQGTVVVQVPPGNQNPGGAVTIPPSGDSHFTTIVRQYTGDTPISTPVTRLVPTSGTQDGTIIIETPGPSSPTGSSGNQGGDSPENQPQVIPPSGDSPYSTILRPHAGSGEITEPVTYTIPPSGTNPGTVIIETPAVRAGQSVITLPSDPGSGYITIVRQPTGTGVITAATTITVPPSNGQPGTIIIETPAPQPGGGEITIPAGADGSFITIIRGPTGTNAVNTPTTITVSGAPGQPGTVIIETPVGSGGQTTRAPDDPFTIPPGPGGQYVTIFRPHSGDPITVPITLTQPGQNGQPGTVIIETPVPTTPAPGSGPITIPAGDGGSYVTVYRPHSGSPISQPVTITIQPSGGQPGTIIVETPFNTPKGQNAVTSNEPGGQQITIPPSKNNPYVTIYRPHTGDPITVPITITQSPSNGQPGTIIIETPASEPQTVTEVETEPGATVTVQPTTPGGYITVYRPHTGDPISEPITVTTISGSNGQPGTVIIETQGPFTITATESGGTATIYTPGTGVSTTITKTVVLTASGSQSTTAVIIETPPVKVQPTQSQVTGSDGFVTVTEQYSGTRVITAIFTTTVIASGTGPGTVFIETPPPIKFNPTTSVPESTVTGNDNYVTVYKPYPGPGIITAPITVTEATPSGGQPGTVVIQTPVSQNPTTSLPEPSTTQGTDGYVTVYLPFPGPGVISQSYTRTQAPSGGNPGTVFITTPAPQPATTTSLPEPSTTTGPDGYVTVFLPFPGPGVITQSYTRTQAPSGGNPGTVFITTPAPLPQTTAQENLPSTTSGVDGYVTVFIPYPGPGQITAPITSTQPPANGQPGTVFITTPVPVFSTPKQANGLTSTSTGTDGYVTVFVPYPGPGTITAPITSTQAPANGQPGTVFITTPEPVLSTPKQANGLTSTSTGTDGYVTVYVPYPGPGSITADITSTQPPANGQPGTVYITTPAPPFSTPKQANGLTSTTSGTDGYVTVFVPYPGPGSITADITSTQPPANGQPGTVYITTPAPISTADQNTPSTSAVDDGYVTVFLPFPGPGTITAPITSTQPPSGGNPGTVFITTPAPVTSQQGVTSTAQGDGYVTVFLPYTGTGVITAPITSTQTPSGGNPGTVFITTPASGSETQSQTPTLTTDNYITIYTPFPGPGVITSPITITKPPADGQPGTVIIQTPAPISSNADSYVTVYRPYPGPGTITAPITLTQAPANGQPGTVFIETQPTNEPTSSPTSGDSASPITIPPAPTGSYVTIYRPYPGPGQISSAVTYTQAPVSGQPGTVIIETPNSDAPTATQTGPVTVPTGNNNPYVTVYRPYPGPGNIDQPITITSVTASGDQPGTIVIETPTIDVNTKFAPSPTTSPPVTIPADENNYVTVYRPHTGSPITAPITVTTIAPTGGQPGTVIIETPGPESQPSSTDNPPVTIPQGQDGYVTVYQPYPGPGTITEPVTVSTIAPTNGQPGTVVIQTPAPVASTSPTSEETSSASAVTIPADNGGYVTVYRPFPGPGTITAPRTVGTVAPTSGRPGTVIIETPAPQATNDESSSAPAVSSTKGNDGYVTVFQPYTGTGVIGGPITVSTIPPSNGQPGTYIVETPIAQNAGSTTASGDNAPVTIPPSPENTYLTIYRPHTGANLITAPVTVTTIQGENGQPGTIIIETPVSQDPTSTDDSRGAPVTIAPGPENSYVTVYRPHTGTDSITAPVTVTTIEGVNGQPGTIIIETPEAASQTPVSTGDGTGATSTVPPGPGSSYVTVYRPYTGTETITAPITSTIEGTNGQPGTVIIETLISSTPDNNTPSTAPPGPNSSYVTVYRPYTGTETITAPITSTIQGTNGQPGTVIIETLTTAGSDANAPSTAPSGPNSLYITVYRPYTGTESITAPITSTIQGTNGQPGTVIIETLTTAGSDANAPSTAPAGPGSTYITVYEPYPGPGKIDQPITVTTVEPSNGNPGTVVIQTPGIETGGKVVVPPVTVDPSPGEQYTTIYRPHTGTDVITAPVTITTIAPAGGQPGTVIIETPEPETAGPNPTVTLTPGPNESYVTVFQPHTGTDVITGPVVITTIAPANGQPGTVIIETPVAPESTSAPVPADSATSAPQATPTYVTVYRPHTGPERITAPVTITMINPSGDQPGTVIIETPDQDLPPVTTSAGPAASYITVYQPHTGTDRITAPVTITTIEPTNGQPGTVIIETPGQQAPPVTSTPAPTSYVTISRLYTGTDQITEPITTTVPPQGDQPGTVIVETPGQKTLETSASSTSSYVTITRPYTGIDQITAPIVTTVPPEGGQPGTVIYETQAPFVTVFRPYTGTDQITGPVTVSTIAPNGGQPGTIIVETPGAGPAVTTTPPAPSYVTVTNLYTGTEMLTGPTTVTTFPPQGDQPGTVIVETQDSYVTISTLYTGASTITGPVPLTTIPPQGNQPGTVVIGTLGSYVTITTQYTGADPISGPRTVTTIPPQGDQPGTVVVETPQSYITTTVPYTGVDQITAPITATTIPPSGGQPGTVVVQTQAPFATVYRPHTGPDRITAPVTVSTIAPNGDQPGTIIVETPGSEPPVTTTPPAPSYNTVYEEYTGTDDMTEASARTTIQPQGDQPGTIIFDTPGVRVISTSAAQPSYVTVYRPHTGPDRITQPVTVTTIAPQGDQPGTVVIETPGSEPAVTSTPAPQPSYITVYQPHTGPDRITEPVTVTTIAPQGDQPGTVVIETPGSEPAITSTPALQPTYVTVYQPHTGPDRITEPITVITVAPQGDQPGTVIIETPGSEPAITTGPAAQPSYVTVYQPHTGPNRITEPITVITVAPQGDQPGTVIIETPGSEPPITSGPSAEPSYITIYQPHTGPDQITAPITVTTIEPQGTQPGTVIIETPVSAPAVTTGPPSPAPEPSYVTVYRPHTGADQITAPVMITTIEPQGGQPGTVIIETPGSQPPVTSSPAADPSYVTVFRPHTGADQITAPVMITTIEPQGGQPGTVIIETPGSQPPVTSSPAADPSYVTVFRPHTGADQITAPVTITTIEPQGGQPGTVIIETPGSEPAITSSPAAEPSYITVFRPHTGVDINTALVTITTIEPQGGQPGTVIIETPGSQPPATSSPSAEPSYVTVFRPHTGIDTITAPVTITTIEPQGDKPGTVIVETPGSGEPVTSAPGLYTTIYELHTGTGEFTGEVTRTIASPEGDRPGTVVIETSGPAPTAAPGRYTTIYEPHTGTGEFTGEVTRTIASPEGDQPGTVVIETSSGPGSASDRYTTVYEPHTGTGEFTGEVTRTIASPQGDQPGTVVIETPRSGASAPETYTTVYEPHIGPGPFTGKVTRTVATPHDGQPGTVVIETSAGPGSDIDRYTTIYEPHTGTGEVTGEVTRTIASPHDGQPGTVVIETPGPQTANKGANPPMTIPAGDDSYVTVFRPYTGTPQITAPTTVTTIAPTNGQPGTVIIETPVPETSTSSDMGNPPVTLSAGDDKYVTVFRPHTGTDVITAPVTVTTISPSGGQPGTVIIETPEPVKEAATNTSGPEDVFVTIYRPYTGTEQITAPVTITTIAPVSGTGTVIIETLAPQTASTVYVTIYRPYTVSGTGTVIVETPTPESTVNSEPATSAAITIPSNDESRNVTIIRPYPGPGSVTAPVTRYEAPAASGEPGTIIIETPVEQSTTEAQPQSQPTSAPAVTIPPSDGSSNITVVREYPGPGIITAPVTSYEPPKTPGQPGTVIIETPAPAPNTMSGPVETMSGLADTASSGPAGTNVTSYTLAPPGVKTPITSYAPPQTPGQTGTVFIQTVASEPGMSVDNERNVTIMTDGPESLTEPYTRYQPPGSAGDPGTVIIKTPPVRSPETTSDSAVTIPAHSGSPNVTVIRGGPGKEATTIYVPPTGTEPGTIIIETPTDAAATQEDKTSADQMTSETPAVTLPPSSNSPNVTVIRPYPGPDSITEPVTRYVPPTASGEPGTIIIETQSSDSSAPTSANPEITLPPSSQSPNVTVIRPYPGPGSITEPVTRYVPPTASGEPGTIIIETQTTETSTELSETSSKTQATSSPSGITIPAHSGSPNVTVFRPYTGPGTIETPVTSYIEPANSGEPGTVVIETPVSRSESSPQSEATFTSGPVSNPAVLTTDGNTTPFSSASSNPDALTIIPSDTREDVTVIEPNTKFAGATENVTQIIPPSGTAPGTKIIYTPLNTPGQSSMGAADTDSYVTINSNAGSDAGTTGAETNVIIIPPSGTEPGTVVSQTSVYLDQTLAQHGNVTITRAAPAGVTTPFTTYSPPAQSSDMGTIIVEIPDYNVTTTRAGPAGVTTTLTTYSPPASPGGPGMVIIETPDYNVTVTRTLGDPGTVIVETPNNDYNVTITRGASITAPFTTYSPPGSSGDPGTAPSSITSVRTKYVPPGSAGDPVTRAAPASVTKMYTTYAPPGAPGDPGTVFVETPNYNVTVTRGASITAPYTTYSPPATPGDPGTVIVETPDYNVTVTTEAPRTVTTLRSTYVPPGKYGDPGTVIIETPIGPYNVTTTRGASITAPFTTYSPPGSPGDPGTIIVETPDYNVTITRQGPKTATAVFSTYSSPGTPGDPGTVIVETPAAAYNVTTTRGASTITTPFTTYLSPSEAGDPGTVLIETPDYNVTITRQAHKSVTSLVSIYSPPGSPGDPGTVIIETPMGPYNITTTRGASSVTASITTYMPPGQPGDPGTVLVETPEYNVTITNEATDSASDTITRYNPPASPGDPGTVAIIMPNQKAASTSPDPSLTDAPGQNVTVYRPGPRTLTGPVTSYIPPSSRGDNGTTVDTITAIYTTYMPAGAQDDPGTILVEVPPSRNVTITKDDATITAPYTTYSPPGTAGDPGTVIIGMPADRNVSITSIVNSRTAPYTTYMPPGNRGDPGTVLVELPPDSNVTTTKTVSDRTAVYTTYSGPANRGDPGTVIIEVPPGRNVTVTEVASTITSPYTSYSSPANQGDPGTVFIGMPPDSNVTITTEVSTRTTPYTTYSSPARQGDPGTVIVELPPDRNTTITKEMASRTQPFTTYMSPATKGDPGTVIVEMPPDRNVTITTEIPTRTKPYTTFATPANKGDPGTVIVEMPPDRNVTITTEVTSLTAPYTSYASPGSEGDPGTVIIVPTRTAPYTTYSAPGARGDPGTVIIELPPDRNVTITSEVTGRTAPYTTFAPPATKGYPGTVIVELPPDRNVTTTEEVPTLTQAYTTYSPPGSLGDPGTVIVRLPPDRNVTRTTVVDTITAASTVYSAPANRGDPGTIFIEVPPARNVTTTEVVNSITRATTTYVPPAQQGDPGTVIVQEPPETNTTIVEVVSTITRPATRYMTPGTKGDPGTVYIDVPPNHNVTITTTVSTITRPTTTFAPGATEGDAGTVLVEMPPEYNVTSTQTVQTISRPLTRYSSPAEVGDPGTVYLDMPPEYNVTVTTTIYSITRQSTTFAAGATQGDPGTVIVEMPPEYNVTTTQTVQTISRPVTRYSKPGEVGDPGTIYVDLPPEYNVTVTTTVPTITRQSTTFAPAAQRGDPGTIIIEMPPDTNTTTTQTIQTITRPVTRYSKPGEVGDPGTVYVDLPPEYNVTITTTVPTIMRPSTTFVPAGTQGDAGTILVQMPPETNVTTTQTVSTISRPVTRYSTPGTAGDPGTIYVDLPPEYNVTRTTTVATITRASTTFAPADMQGDPGTVIVQLPPAYNVTVSSVDPTITRPATRFATPATAGDPGTVYIDHPPEYNVTTTETVSTISRVTTTFNPASEEGDPGTILVQVPPEYKNTATQTISTITAIYTTYNPADTQGGPGTILVKAPSDYNITTTETVSTISQVRTSYKPAGTQGDPNTVLIQVPVDHNVTSDSSDALSNHSDMPSGPSGSTNMPSGPSGPSTGATFGPSGPSSGPTAPSASMSSGVSSGPSVSASVPSSGAPSGIPSASRVSSGSVPLSGPSASLPSGASTGVPSASRVSSGSQPPAPSSGPSAGPSSGLPSASQVSSGDAGTSFEPPGGKFASSSGVSGPSVGPSSGPSSGVSAGPSSAGPSAGPSSGVSTSGPSGSRISTGSQLSAPSSGSSAGPSAAPSSGASTGPASAGSQMSAPSTGPSAGPSSASHVSTESQVSVPSNSASNGPSAGPSSAGSQLSAPSSGPSAGPSAGPSSGPSAGAPSASTDDTGTSFEPPGGKFASSSGTGLSVPSAGPSSVVTASGPSAGLSSGPSAGPSVGPSSAIASTSLPSASRASTGSQPSAGPSAGPSSGVSAGPSAGLSIGPSAGLSTGSQPSAGPSAGPSASIAASPSAGSQLSAASTVLSSASHVSTGSQPSAASAGPSAGPSSGLSTGSQPSAGPSSAPSAGPSVGPSSAGLSSGPSSAPSVVPSASSGIADTSFEAPGGKFVSSSGVSGPSAGVSTGSQPSAPSASSAGLPSAAPSSAPSSGPSSGLASATLSSAPNVVTSTSRVSSGPASAPSASSAGLPSSGPSSAPPASSAALPSASSKASSTIATSVPAAPKSTVTTTQTVSTITRLTTFLKTATASGAPDTVYVQYPPKSTYPPKYTVTTTQTVSTITRATTFSSAATDPSSPDTVYVQYPPKYTYPPRSTVTTTQTVSTITRATTTSMAAADPNSPDTVLIQYPPKSTVTTTQTGVSSITRATTVSMTATDPNSPNTVLIQYPPKSTVTTTQTGVSSITRATTVSMTATDPNSPNTVLIQYPPKSTVTTTQTVSTITRATTVSMTATDPGSPDTVVVQYPPPYNVTITTAGPTTLTATSTTYSPPAKSGDPGTVIVQRPPVTVTTTASSAYTTYNPPGASGDAGTVVIATTTRPVAPAYTSAGPQFSCDVYGYLIQKTALYRVEIVSGKTTLIKSVVGDGGWINGIGYNRFDDYIYGMHQDDSGSQLIRIGGDGTSTMLSARTNDRLVNMGDIDNQGRFWISNNGGPWWVIDLMPGSSTYGKIIMSGTASTSGLKSADWAFVPGGGDYMCRTSYTWQTMKTFGDVAGNNVWGALYASGDGMLYGSENTSGQIFQFPIAPSIGNPKFIATGPVSSWNDGARCIDSQNL</sequence>
<feature type="compositionally biased region" description="Low complexity" evidence="1">
    <location>
        <begin position="6091"/>
        <end position="6180"/>
    </location>
</feature>
<keyword evidence="4" id="KW-1185">Reference proteome</keyword>
<feature type="region of interest" description="Disordered" evidence="1">
    <location>
        <begin position="4142"/>
        <end position="4172"/>
    </location>
</feature>
<feature type="region of interest" description="Disordered" evidence="1">
    <location>
        <begin position="4209"/>
        <end position="4233"/>
    </location>
</feature>
<feature type="region of interest" description="Disordered" evidence="1">
    <location>
        <begin position="4271"/>
        <end position="4300"/>
    </location>
</feature>
<feature type="region of interest" description="Disordered" evidence="1">
    <location>
        <begin position="3907"/>
        <end position="3933"/>
    </location>
</feature>
<feature type="compositionally biased region" description="Low complexity" evidence="1">
    <location>
        <begin position="6674"/>
        <end position="6705"/>
    </location>
</feature>
<dbReference type="PANTHER" id="PTHR33793:SF2">
    <property type="entry name" value="AGGLUTININ-LIKE PROTEIN 6"/>
    <property type="match status" value="1"/>
</dbReference>
<feature type="compositionally biased region" description="Low complexity" evidence="1">
    <location>
        <begin position="6188"/>
        <end position="6212"/>
    </location>
</feature>
<feature type="compositionally biased region" description="Low complexity" evidence="1">
    <location>
        <begin position="346"/>
        <end position="356"/>
    </location>
</feature>
<accession>A0A1C3YLM1</accession>
<feature type="region of interest" description="Disordered" evidence="1">
    <location>
        <begin position="3530"/>
        <end position="3551"/>
    </location>
</feature>
<feature type="region of interest" description="Disordered" evidence="1">
    <location>
        <begin position="1995"/>
        <end position="2017"/>
    </location>
</feature>
<dbReference type="GO" id="GO:0030446">
    <property type="term" value="C:hyphal cell wall"/>
    <property type="evidence" value="ECO:0007669"/>
    <property type="project" value="TreeGrafter"/>
</dbReference>
<feature type="compositionally biased region" description="Polar residues" evidence="1">
    <location>
        <begin position="1995"/>
        <end position="2012"/>
    </location>
</feature>
<keyword evidence="2" id="KW-0732">Signal</keyword>
<feature type="compositionally biased region" description="Low complexity" evidence="1">
    <location>
        <begin position="6340"/>
        <end position="6386"/>
    </location>
</feature>
<feature type="compositionally biased region" description="Low complexity" evidence="1">
    <location>
        <begin position="4271"/>
        <end position="4284"/>
    </location>
</feature>
<evidence type="ECO:0000313" key="3">
    <source>
        <dbReference type="EMBL" id="SCB65442.1"/>
    </source>
</evidence>
<dbReference type="GO" id="GO:0009986">
    <property type="term" value="C:cell surface"/>
    <property type="evidence" value="ECO:0007669"/>
    <property type="project" value="TreeGrafter"/>
</dbReference>
<feature type="compositionally biased region" description="Polar residues" evidence="1">
    <location>
        <begin position="3907"/>
        <end position="3922"/>
    </location>
</feature>
<feature type="region of interest" description="Disordered" evidence="1">
    <location>
        <begin position="4085"/>
        <end position="4115"/>
    </location>
</feature>
<reference evidence="4" key="1">
    <citation type="journal article" date="2007" name="Science">
        <title>The Fusarium graminearum genome reveals a link between localized polymorphism and pathogen specialization.</title>
        <authorList>
            <person name="Cuomo C.A."/>
            <person name="Gueldener U."/>
            <person name="Xu J.-R."/>
            <person name="Trail F."/>
            <person name="Turgeon B.G."/>
            <person name="Di Pietro A."/>
            <person name="Walton J.D."/>
            <person name="Ma L.-J."/>
            <person name="Baker S.E."/>
            <person name="Rep M."/>
            <person name="Adam G."/>
            <person name="Antoniw J."/>
            <person name="Baldwin T."/>
            <person name="Calvo S.E."/>
            <person name="Chang Y.-L."/>
            <person name="DeCaprio D."/>
            <person name="Gale L.R."/>
            <person name="Gnerre S."/>
            <person name="Goswami R.S."/>
            <person name="Hammond-Kosack K."/>
            <person name="Harris L.J."/>
            <person name="Hilburn K."/>
            <person name="Kennell J.C."/>
            <person name="Kroken S."/>
            <person name="Magnuson J.K."/>
            <person name="Mannhaupt G."/>
            <person name="Mauceli E.W."/>
            <person name="Mewes H.-W."/>
            <person name="Mitterbauer R."/>
            <person name="Muehlbauer G."/>
            <person name="Muensterkoetter M."/>
            <person name="Nelson D."/>
            <person name="O'Donnell K."/>
            <person name="Ouellet T."/>
            <person name="Qi W."/>
            <person name="Quesneville H."/>
            <person name="Roncero M.I.G."/>
            <person name="Seong K.-Y."/>
            <person name="Tetko I.V."/>
            <person name="Urban M."/>
            <person name="Waalwijk C."/>
            <person name="Ward T.J."/>
            <person name="Yao J."/>
            <person name="Birren B.W."/>
            <person name="Kistler H.C."/>
        </authorList>
    </citation>
    <scope>NUCLEOTIDE SEQUENCE [LARGE SCALE GENOMIC DNA]</scope>
    <source>
        <strain evidence="4">ATCC MYA-4620 / CBS 123657 / FGSC 9075 / NRRL 31084 / PH-1</strain>
    </source>
</reference>
<feature type="compositionally biased region" description="Polar residues" evidence="1">
    <location>
        <begin position="4151"/>
        <end position="4172"/>
    </location>
</feature>
<reference evidence="4" key="2">
    <citation type="journal article" date="2010" name="Nature">
        <title>Comparative genomics reveals mobile pathogenicity chromosomes in Fusarium.</title>
        <authorList>
            <person name="Ma L.J."/>
            <person name="van der Does H.C."/>
            <person name="Borkovich K.A."/>
            <person name="Coleman J.J."/>
            <person name="Daboussi M.J."/>
            <person name="Di Pietro A."/>
            <person name="Dufresne M."/>
            <person name="Freitag M."/>
            <person name="Grabherr M."/>
            <person name="Henrissat B."/>
            <person name="Houterman P.M."/>
            <person name="Kang S."/>
            <person name="Shim W.B."/>
            <person name="Woloshuk C."/>
            <person name="Xie X."/>
            <person name="Xu J.R."/>
            <person name="Antoniw J."/>
            <person name="Baker S.E."/>
            <person name="Bluhm B.H."/>
            <person name="Breakspear A."/>
            <person name="Brown D.W."/>
            <person name="Butchko R.A."/>
            <person name="Chapman S."/>
            <person name="Coulson R."/>
            <person name="Coutinho P.M."/>
            <person name="Danchin E.G."/>
            <person name="Diener A."/>
            <person name="Gale L.R."/>
            <person name="Gardiner D.M."/>
            <person name="Goff S."/>
            <person name="Hammond-Kosack K.E."/>
            <person name="Hilburn K."/>
            <person name="Hua-Van A."/>
            <person name="Jonkers W."/>
            <person name="Kazan K."/>
            <person name="Kodira C.D."/>
            <person name="Koehrsen M."/>
            <person name="Kumar L."/>
            <person name="Lee Y.H."/>
            <person name="Li L."/>
            <person name="Manners J.M."/>
            <person name="Miranda-Saavedra D."/>
            <person name="Mukherjee M."/>
            <person name="Park G."/>
            <person name="Park J."/>
            <person name="Park S.Y."/>
            <person name="Proctor R.H."/>
            <person name="Regev A."/>
            <person name="Ruiz-Roldan M.C."/>
            <person name="Sain D."/>
            <person name="Sakthikumar S."/>
            <person name="Sykes S."/>
            <person name="Schwartz D.C."/>
            <person name="Turgeon B.G."/>
            <person name="Wapinski I."/>
            <person name="Yoder O."/>
            <person name="Young S."/>
            <person name="Zeng Q."/>
            <person name="Zhou S."/>
            <person name="Galagan J."/>
            <person name="Cuomo C.A."/>
            <person name="Kistler H.C."/>
            <person name="Rep M."/>
        </authorList>
    </citation>
    <scope>GENOME REANNOTATION</scope>
    <source>
        <strain evidence="4">ATCC MYA-4620 / CBS 123657 / FGSC 9075 / NRRL 31084 / PH-1</strain>
    </source>
</reference>
<feature type="chain" id="PRO_5008687638" evidence="2">
    <location>
        <begin position="19"/>
        <end position="7271"/>
    </location>
</feature>
<protein>
    <submittedName>
        <fullName evidence="3">Chromosome 4, complete genome</fullName>
    </submittedName>
</protein>
<evidence type="ECO:0000256" key="2">
    <source>
        <dbReference type="SAM" id="SignalP"/>
    </source>
</evidence>
<feature type="compositionally biased region" description="Low complexity" evidence="1">
    <location>
        <begin position="6456"/>
        <end position="6483"/>
    </location>
</feature>
<dbReference type="GO" id="GO:0030448">
    <property type="term" value="P:hyphal growth"/>
    <property type="evidence" value="ECO:0007669"/>
    <property type="project" value="TreeGrafter"/>
</dbReference>
<dbReference type="GO" id="GO:1903561">
    <property type="term" value="C:extracellular vesicle"/>
    <property type="evidence" value="ECO:0007669"/>
    <property type="project" value="TreeGrafter"/>
</dbReference>
<feature type="region of interest" description="Disordered" evidence="1">
    <location>
        <begin position="321"/>
        <end position="405"/>
    </location>
</feature>
<feature type="compositionally biased region" description="Polar residues" evidence="1">
    <location>
        <begin position="6402"/>
        <end position="6421"/>
    </location>
</feature>
<name>A0A1C3YLM1_GIBZE</name>
<evidence type="ECO:0000313" key="4">
    <source>
        <dbReference type="Proteomes" id="UP000070720"/>
    </source>
</evidence>
<evidence type="ECO:0000256" key="1">
    <source>
        <dbReference type="SAM" id="MobiDB-lite"/>
    </source>
</evidence>
<feature type="compositionally biased region" description="Low complexity" evidence="1">
    <location>
        <begin position="6231"/>
        <end position="6329"/>
    </location>
</feature>
<feature type="region of interest" description="Disordered" evidence="1">
    <location>
        <begin position="6077"/>
        <end position="6705"/>
    </location>
</feature>
<feature type="compositionally biased region" description="Low complexity" evidence="1">
    <location>
        <begin position="6606"/>
        <end position="6664"/>
    </location>
</feature>
<feature type="compositionally biased region" description="Polar residues" evidence="1">
    <location>
        <begin position="1493"/>
        <end position="1509"/>
    </location>
</feature>
<dbReference type="PANTHER" id="PTHR33793">
    <property type="entry name" value="ALPHA-AGGLUTININ"/>
    <property type="match status" value="1"/>
</dbReference>
<proteinExistence type="predicted"/>